<evidence type="ECO:0000313" key="3">
    <source>
        <dbReference type="Proteomes" id="UP000053732"/>
    </source>
</evidence>
<feature type="compositionally biased region" description="Pro residues" evidence="1">
    <location>
        <begin position="86"/>
        <end position="118"/>
    </location>
</feature>
<gene>
    <name evidence="2" type="ORF">PCAMFM013_S012g000305</name>
</gene>
<dbReference type="CDD" id="cd18186">
    <property type="entry name" value="BTB_POZ_ZBTB_KLHL-like"/>
    <property type="match status" value="1"/>
</dbReference>
<dbReference type="Gene3D" id="3.30.710.10">
    <property type="entry name" value="Potassium Channel Kv1.1, Chain A"/>
    <property type="match status" value="1"/>
</dbReference>
<dbReference type="EMBL" id="HG793145">
    <property type="protein sequence ID" value="CRL24695.1"/>
    <property type="molecule type" value="Genomic_DNA"/>
</dbReference>
<organism evidence="2 3">
    <name type="scientific">Penicillium camemberti (strain FM 013)</name>
    <dbReference type="NCBI Taxonomy" id="1429867"/>
    <lineage>
        <taxon>Eukaryota</taxon>
        <taxon>Fungi</taxon>
        <taxon>Dikarya</taxon>
        <taxon>Ascomycota</taxon>
        <taxon>Pezizomycotina</taxon>
        <taxon>Eurotiomycetes</taxon>
        <taxon>Eurotiomycetidae</taxon>
        <taxon>Eurotiales</taxon>
        <taxon>Aspergillaceae</taxon>
        <taxon>Penicillium</taxon>
    </lineage>
</organism>
<proteinExistence type="predicted"/>
<protein>
    <submittedName>
        <fullName evidence="2">Str. FM013</fullName>
    </submittedName>
</protein>
<sequence>MNQPTHIIDPDGEVIIILRNPDSPFAQAPEDTVTVMTLPESGHCVQSPAEVIEPSPEVIEPPKPRSKKFKKKDKRSKKPMAIQTPPAEPAAEPTPEPTPMEEPAAEPAPEPAPEPTPMEEPVSEQPAVEGPAVEKIWEPFDENCFYIQVSAKHLIFASPVFKRILTGGWKESIAYLQKGSVEITAEDWDIEAFLVVLHAIHGKYKDISRKLTLEMLAKVAVIADYYECKESLYLITDVWINSMEERIPTTYSRDLILWLWVSWFFQLPSQFKESTSTIISCSENVISGRELPIPDKVIVLINKSREQAIIDLILLLHTTQATFLSRSQGCSFECSSIMYGALTIQMESIHLLPSTPEAPFLSWNYNDLRQKTMVNLAPQFKKSFQRRKLRQM</sequence>
<evidence type="ECO:0000313" key="2">
    <source>
        <dbReference type="EMBL" id="CRL24695.1"/>
    </source>
</evidence>
<accession>A0A0G4PEC5</accession>
<name>A0A0G4PEC5_PENC3</name>
<dbReference type="STRING" id="1429867.A0A0G4PEC5"/>
<dbReference type="Proteomes" id="UP000053732">
    <property type="component" value="Unassembled WGS sequence"/>
</dbReference>
<feature type="compositionally biased region" description="Low complexity" evidence="1">
    <location>
        <begin position="47"/>
        <end position="58"/>
    </location>
</feature>
<reference evidence="2 3" key="1">
    <citation type="journal article" date="2014" name="Nat. Commun.">
        <title>Multiple recent horizontal transfers of a large genomic region in cheese making fungi.</title>
        <authorList>
            <person name="Cheeseman K."/>
            <person name="Ropars J."/>
            <person name="Renault P."/>
            <person name="Dupont J."/>
            <person name="Gouzy J."/>
            <person name="Branca A."/>
            <person name="Abraham A.L."/>
            <person name="Ceppi M."/>
            <person name="Conseiller E."/>
            <person name="Debuchy R."/>
            <person name="Malagnac F."/>
            <person name="Goarin A."/>
            <person name="Silar P."/>
            <person name="Lacoste S."/>
            <person name="Sallet E."/>
            <person name="Bensimon A."/>
            <person name="Giraud T."/>
            <person name="Brygoo Y."/>
        </authorList>
    </citation>
    <scope>NUCLEOTIDE SEQUENCE [LARGE SCALE GENOMIC DNA]</scope>
    <source>
        <strain evidence="3">FM 013</strain>
    </source>
</reference>
<dbReference type="InterPro" id="IPR011333">
    <property type="entry name" value="SKP1/BTB/POZ_sf"/>
</dbReference>
<feature type="compositionally biased region" description="Basic residues" evidence="1">
    <location>
        <begin position="64"/>
        <end position="78"/>
    </location>
</feature>
<dbReference type="AlphaFoldDB" id="A0A0G4PEC5"/>
<dbReference type="SUPFAM" id="SSF54695">
    <property type="entry name" value="POZ domain"/>
    <property type="match status" value="1"/>
</dbReference>
<keyword evidence="3" id="KW-1185">Reference proteome</keyword>
<feature type="region of interest" description="Disordered" evidence="1">
    <location>
        <begin position="45"/>
        <end position="127"/>
    </location>
</feature>
<evidence type="ECO:0000256" key="1">
    <source>
        <dbReference type="SAM" id="MobiDB-lite"/>
    </source>
</evidence>